<comment type="subcellular location">
    <subcellularLocation>
        <location evidence="1 6">Nucleus</location>
    </subcellularLocation>
</comment>
<dbReference type="EMBL" id="JABTTQ020000244">
    <property type="protein sequence ID" value="KAK6140835.1"/>
    <property type="molecule type" value="Genomic_DNA"/>
</dbReference>
<evidence type="ECO:0000256" key="1">
    <source>
        <dbReference type="ARBA" id="ARBA00004123"/>
    </source>
</evidence>
<keyword evidence="5 6" id="KW-0539">Nucleus</keyword>
<feature type="region of interest" description="Disordered" evidence="7">
    <location>
        <begin position="595"/>
        <end position="615"/>
    </location>
</feature>
<reference evidence="9 10" key="1">
    <citation type="journal article" date="2021" name="Comput. Struct. Biotechnol. J.">
        <title>De novo genome assembly of the potent medicinal plant Rehmannia glutinosa using nanopore technology.</title>
        <authorList>
            <person name="Ma L."/>
            <person name="Dong C."/>
            <person name="Song C."/>
            <person name="Wang X."/>
            <person name="Zheng X."/>
            <person name="Niu Y."/>
            <person name="Chen S."/>
            <person name="Feng W."/>
        </authorList>
    </citation>
    <scope>NUCLEOTIDE SEQUENCE [LARGE SCALE GENOMIC DNA]</scope>
    <source>
        <strain evidence="9">DH-2019</strain>
    </source>
</reference>
<feature type="region of interest" description="Disordered" evidence="7">
    <location>
        <begin position="28"/>
        <end position="136"/>
    </location>
</feature>
<evidence type="ECO:0000256" key="2">
    <source>
        <dbReference type="ARBA" id="ARBA00008035"/>
    </source>
</evidence>
<evidence type="ECO:0000256" key="6">
    <source>
        <dbReference type="RuleBase" id="RU361124"/>
    </source>
</evidence>
<feature type="compositionally biased region" description="Polar residues" evidence="7">
    <location>
        <begin position="597"/>
        <end position="614"/>
    </location>
</feature>
<dbReference type="Pfam" id="PF10513">
    <property type="entry name" value="EPL1"/>
    <property type="match status" value="1"/>
</dbReference>
<dbReference type="Proteomes" id="UP001318860">
    <property type="component" value="Unassembled WGS sequence"/>
</dbReference>
<keyword evidence="3 6" id="KW-0805">Transcription regulation</keyword>
<evidence type="ECO:0000313" key="10">
    <source>
        <dbReference type="Proteomes" id="UP001318860"/>
    </source>
</evidence>
<evidence type="ECO:0000256" key="7">
    <source>
        <dbReference type="SAM" id="MobiDB-lite"/>
    </source>
</evidence>
<comment type="similarity">
    <text evidence="2 6">Belongs to the enhancer of polycomb family.</text>
</comment>
<protein>
    <recommendedName>
        <fullName evidence="6">Enhancer of polycomb-like protein</fullName>
    </recommendedName>
</protein>
<evidence type="ECO:0000256" key="5">
    <source>
        <dbReference type="ARBA" id="ARBA00023242"/>
    </source>
</evidence>
<keyword evidence="4 6" id="KW-0804">Transcription</keyword>
<accession>A0ABR0W405</accession>
<gene>
    <name evidence="9" type="ORF">DH2020_025429</name>
</gene>
<feature type="domain" description="Enhancer of polycomb-like N-terminal" evidence="8">
    <location>
        <begin position="839"/>
        <end position="924"/>
    </location>
</feature>
<evidence type="ECO:0000259" key="8">
    <source>
        <dbReference type="Pfam" id="PF10513"/>
    </source>
</evidence>
<dbReference type="PANTHER" id="PTHR14898">
    <property type="entry name" value="ENHANCER OF POLYCOMB"/>
    <property type="match status" value="1"/>
</dbReference>
<evidence type="ECO:0000256" key="4">
    <source>
        <dbReference type="ARBA" id="ARBA00023163"/>
    </source>
</evidence>
<proteinExistence type="inferred from homology"/>
<feature type="compositionally biased region" description="Polar residues" evidence="7">
    <location>
        <begin position="83"/>
        <end position="100"/>
    </location>
</feature>
<keyword evidence="10" id="KW-1185">Reference proteome</keyword>
<dbReference type="InterPro" id="IPR019542">
    <property type="entry name" value="Enhancer_polycomb-like_N"/>
</dbReference>
<organism evidence="9 10">
    <name type="scientific">Rehmannia glutinosa</name>
    <name type="common">Chinese foxglove</name>
    <dbReference type="NCBI Taxonomy" id="99300"/>
    <lineage>
        <taxon>Eukaryota</taxon>
        <taxon>Viridiplantae</taxon>
        <taxon>Streptophyta</taxon>
        <taxon>Embryophyta</taxon>
        <taxon>Tracheophyta</taxon>
        <taxon>Spermatophyta</taxon>
        <taxon>Magnoliopsida</taxon>
        <taxon>eudicotyledons</taxon>
        <taxon>Gunneridae</taxon>
        <taxon>Pentapetalae</taxon>
        <taxon>asterids</taxon>
        <taxon>lamiids</taxon>
        <taxon>Lamiales</taxon>
        <taxon>Orobanchaceae</taxon>
        <taxon>Rehmannieae</taxon>
        <taxon>Rehmannia</taxon>
    </lineage>
</organism>
<name>A0ABR0W405_REHGL</name>
<evidence type="ECO:0000313" key="9">
    <source>
        <dbReference type="EMBL" id="KAK6140835.1"/>
    </source>
</evidence>
<feature type="region of interest" description="Disordered" evidence="7">
    <location>
        <begin position="171"/>
        <end position="197"/>
    </location>
</feature>
<sequence length="1252" mass="140660">MNSSSSNVKLKRKVGADEVKGKKIVDQIQKSEPVVGSSVSNSPFVGALDDDDDDEENLEQNARMLSSRFDPNCTGFSSKRKSSVSQTANELSFPVSSARDSISRRAKSSDGGESASGDDNSRSLRPRREDKGKETKLHHIKYDDRDEEWVNLEEENFKLLLHRNEVPGKVRSRKRSTGVKDLHTEQTVPPADNDSCVGDDLDSEPIASWLANASKLTGNKPGFESASGDNLLVCGTVDKSRLFQRGKHVVYARKKHQKKSAGSSFVSRDAKACANAPWPVTSCLPTTKGDKFCYGRVDSDKQLWSFDDKGKLALNDVLLEVFWLLHDIFMLQHGVIMTTSPAVFLEMLFIDSNLGLRFLLFEGCLTQALAIVFLILTVFSQSDEHWNGDMKIPVTSIKFQLSSVQDLRKQLVFAFYSFSRLESSKWLYLESKILRQCLLIKQLSVKECTYGNIKELECGILPPCKPRVDVALSSSEDFKKKFELAILPMGDSRETFNTRSQSAFSLTAKPGNVPQFALSFSAAPNFFLSLHLQLLMEHGFAGANLQHQEPLYSLESSENGGQPVVESAELCSVAVQDATEKEVHEQIVVSAPASVPTHITSPTSNPRSDSTSGGMTVDIPSLEQVDIPFAGKGCISRQTSDVIQTRGRGSTISSPLGHHSPVWSDSQPNFMPDGFSNGPKKPRTQVQYTLPFVGYDFSTKQETPSSRSLPCKRIRRASLKKISDGSGNNQKNMELLTCFANVLITHGDKGWRECGAHVVLEFADHNEWKLAVKLSGVTKFSYKVKHILQPGSNNRYSHAMIWKGGKDWVLEFRTGASGCFSRRCMRSVTIEIFVLLLKNIPIPGVRLVEESDDYGDEVPFVRNSTMYFRQVQTDAEMAMDPSHILYDMDSDDEQWLMAHKNSTDKHKYEISEEFFEMAMDMFEKFSYAKRRDNFTDAEIEELAIGIGSVEAAKLIYQHWRQKREKMRMPLIRHLQPPPWERYQRQLKEWEHNVARGNSAVSVGTQEKVPPPEKPPMFAFCLKPRGLDVPNKALKHRSQRKLPVSGLHHAFSGDQDSLLVSGRRSNGHAFGDEKMLYASSIHDSSDVSPSLHPSTRVLSSRDAHFTLSASVSEWKVNRKVHKNKRKKLGSYQRTRDKNGVQQWNMGGLPEISSQSHYYFDGPHRQSIKMNNSDLQDEFHLRDALGAQQHARNMAKLKREKAQKLFCRADLAVHKAVTALMNAEAIKDSFSRTQMASIRTISFRHVAFQVAYVE</sequence>
<feature type="compositionally biased region" description="Basic and acidic residues" evidence="7">
    <location>
        <begin position="101"/>
        <end position="110"/>
    </location>
</feature>
<evidence type="ECO:0000256" key="3">
    <source>
        <dbReference type="ARBA" id="ARBA00023015"/>
    </source>
</evidence>
<feature type="compositionally biased region" description="Acidic residues" evidence="7">
    <location>
        <begin position="48"/>
        <end position="58"/>
    </location>
</feature>
<feature type="compositionally biased region" description="Basic and acidic residues" evidence="7">
    <location>
        <begin position="119"/>
        <end position="136"/>
    </location>
</feature>
<dbReference type="InterPro" id="IPR024943">
    <property type="entry name" value="Enhancer_polycomb"/>
</dbReference>
<comment type="caution">
    <text evidence="9">The sequence shown here is derived from an EMBL/GenBank/DDBJ whole genome shotgun (WGS) entry which is preliminary data.</text>
</comment>